<evidence type="ECO:0000313" key="3">
    <source>
        <dbReference type="Proteomes" id="UP000694850"/>
    </source>
</evidence>
<name>A0A8B6ZW76_ORYAF</name>
<keyword evidence="2" id="KW-0732">Signal</keyword>
<feature type="compositionally biased region" description="Basic and acidic residues" evidence="1">
    <location>
        <begin position="187"/>
        <end position="198"/>
    </location>
</feature>
<keyword evidence="3" id="KW-1185">Reference proteome</keyword>
<proteinExistence type="predicted"/>
<feature type="compositionally biased region" description="Pro residues" evidence="1">
    <location>
        <begin position="199"/>
        <end position="215"/>
    </location>
</feature>
<dbReference type="GeneID" id="103197769"/>
<sequence>MLMLVLAVKSILTHGKPMCYTSRKLRFREIKSANVWKLLEPPRSKRRLRAGEAPALRWAGSKASRGRESLREQLEGPEARAIRPGRKATRMLVEEGGGGPGPESPPRPPAHSPAALRQAAAGTGPGALRAPSSSGHRSGRPGRCPGGGPGGGPAPPAGRREEAEGTFTPRPRPRSQPGARGQGGADRPSDSRAARRDAPPPPPLRTRLPFNPPPRGWRSEGNRGPAAGPRALGGRGRRRQARVRGGPGLAPS</sequence>
<organism evidence="3 4">
    <name type="scientific">Orycteropus afer afer</name>
    <dbReference type="NCBI Taxonomy" id="1230840"/>
    <lineage>
        <taxon>Eukaryota</taxon>
        <taxon>Metazoa</taxon>
        <taxon>Chordata</taxon>
        <taxon>Craniata</taxon>
        <taxon>Vertebrata</taxon>
        <taxon>Euteleostomi</taxon>
        <taxon>Mammalia</taxon>
        <taxon>Eutheria</taxon>
        <taxon>Afrotheria</taxon>
        <taxon>Tubulidentata</taxon>
        <taxon>Orycteropodidae</taxon>
        <taxon>Orycteropus</taxon>
    </lineage>
</organism>
<feature type="compositionally biased region" description="Low complexity" evidence="1">
    <location>
        <begin position="223"/>
        <end position="232"/>
    </location>
</feature>
<feature type="compositionally biased region" description="Basic and acidic residues" evidence="1">
    <location>
        <begin position="65"/>
        <end position="81"/>
    </location>
</feature>
<feature type="signal peptide" evidence="2">
    <location>
        <begin position="1"/>
        <end position="15"/>
    </location>
</feature>
<feature type="compositionally biased region" description="Pro residues" evidence="1">
    <location>
        <begin position="102"/>
        <end position="111"/>
    </location>
</feature>
<feature type="region of interest" description="Disordered" evidence="1">
    <location>
        <begin position="56"/>
        <end position="252"/>
    </location>
</feature>
<dbReference type="Proteomes" id="UP000694850">
    <property type="component" value="Unplaced"/>
</dbReference>
<dbReference type="AlphaFoldDB" id="A0A8B6ZW76"/>
<accession>A0A8B6ZW76</accession>
<evidence type="ECO:0000256" key="1">
    <source>
        <dbReference type="SAM" id="MobiDB-lite"/>
    </source>
</evidence>
<evidence type="ECO:0000313" key="4">
    <source>
        <dbReference type="RefSeq" id="XP_007939938.1"/>
    </source>
</evidence>
<dbReference type="RefSeq" id="XP_007939938.1">
    <property type="nucleotide sequence ID" value="XM_007941747.1"/>
</dbReference>
<feature type="chain" id="PRO_5034853027" evidence="2">
    <location>
        <begin position="16"/>
        <end position="252"/>
    </location>
</feature>
<evidence type="ECO:0000256" key="2">
    <source>
        <dbReference type="SAM" id="SignalP"/>
    </source>
</evidence>
<reference evidence="4" key="1">
    <citation type="submission" date="2025-08" db="UniProtKB">
        <authorList>
            <consortium name="RefSeq"/>
        </authorList>
    </citation>
    <scope>IDENTIFICATION</scope>
</reference>
<protein>
    <submittedName>
        <fullName evidence="4">Basic proline-rich protein-like</fullName>
    </submittedName>
</protein>
<gene>
    <name evidence="4" type="primary">LOC103197769</name>
</gene>